<dbReference type="PROSITE" id="PS50192">
    <property type="entry name" value="T_SNARE"/>
    <property type="match status" value="1"/>
</dbReference>
<dbReference type="InterPro" id="IPR010989">
    <property type="entry name" value="SNARE"/>
</dbReference>
<feature type="coiled-coil region" evidence="2">
    <location>
        <begin position="37"/>
        <end position="67"/>
    </location>
</feature>
<proteinExistence type="predicted"/>
<dbReference type="FunFam" id="1.20.58.70:FF:000003">
    <property type="entry name" value="Qa-SNARE, Sso1/Syntaxin1-type, SYP12A-group"/>
    <property type="match status" value="1"/>
</dbReference>
<evidence type="ECO:0000313" key="4">
    <source>
        <dbReference type="EMBL" id="PWA81410.1"/>
    </source>
</evidence>
<protein>
    <submittedName>
        <fullName evidence="4">t-SNARE</fullName>
    </submittedName>
</protein>
<dbReference type="STRING" id="35608.A0A2U1P6P5"/>
<dbReference type="InterPro" id="IPR006011">
    <property type="entry name" value="Syntaxin_N"/>
</dbReference>
<evidence type="ECO:0000256" key="1">
    <source>
        <dbReference type="ARBA" id="ARBA00022927"/>
    </source>
</evidence>
<dbReference type="Proteomes" id="UP000245207">
    <property type="component" value="Unassembled WGS sequence"/>
</dbReference>
<dbReference type="Pfam" id="PF00804">
    <property type="entry name" value="Syntaxin"/>
    <property type="match status" value="1"/>
</dbReference>
<dbReference type="Gene3D" id="1.20.5.110">
    <property type="match status" value="1"/>
</dbReference>
<dbReference type="GO" id="GO:0016192">
    <property type="term" value="P:vesicle-mediated transport"/>
    <property type="evidence" value="ECO:0007669"/>
    <property type="project" value="InterPro"/>
</dbReference>
<keyword evidence="1" id="KW-0653">Protein transport</keyword>
<organism evidence="4 5">
    <name type="scientific">Artemisia annua</name>
    <name type="common">Sweet wormwood</name>
    <dbReference type="NCBI Taxonomy" id="35608"/>
    <lineage>
        <taxon>Eukaryota</taxon>
        <taxon>Viridiplantae</taxon>
        <taxon>Streptophyta</taxon>
        <taxon>Embryophyta</taxon>
        <taxon>Tracheophyta</taxon>
        <taxon>Spermatophyta</taxon>
        <taxon>Magnoliopsida</taxon>
        <taxon>eudicotyledons</taxon>
        <taxon>Gunneridae</taxon>
        <taxon>Pentapetalae</taxon>
        <taxon>asterids</taxon>
        <taxon>campanulids</taxon>
        <taxon>Asterales</taxon>
        <taxon>Asteraceae</taxon>
        <taxon>Asteroideae</taxon>
        <taxon>Anthemideae</taxon>
        <taxon>Artemisiinae</taxon>
        <taxon>Artemisia</taxon>
    </lineage>
</organism>
<gene>
    <name evidence="4" type="ORF">CTI12_AA043830</name>
</gene>
<evidence type="ECO:0000256" key="2">
    <source>
        <dbReference type="SAM" id="Coils"/>
    </source>
</evidence>
<feature type="domain" description="T-SNARE coiled-coil homology" evidence="3">
    <location>
        <begin position="200"/>
        <end position="262"/>
    </location>
</feature>
<comment type="caution">
    <text evidence="4">The sequence shown here is derived from an EMBL/GenBank/DDBJ whole genome shotgun (WGS) entry which is preliminary data.</text>
</comment>
<dbReference type="GO" id="GO:0016020">
    <property type="term" value="C:membrane"/>
    <property type="evidence" value="ECO:0007669"/>
    <property type="project" value="InterPro"/>
</dbReference>
<keyword evidence="1" id="KW-0813">Transport</keyword>
<sequence>MNDLFSNSSKQHQDLKKETCVDGIEGGNGINIFFEDVEKLKDDMMVVEKINKKLQDVSEESKMLQDANKMKELRSKMDSDFTQLLKIVKVIKGKLVALDKSNVENRKIPGCEPDSSTDRTRTLVVSDLGKKLKIMMDDFQELRTQIIDEYKETIKIKYFILIGEKATEDLIDNLISSGNIEVFLQKAIQDQDRGQIMDTVSEIQERHDVVIDIEKNLAELHQDFLDIVVVVDAQGPQTNDIESQGAHASTFVGLGTEQVVHTRELQRRLQKCTCIIIPVAWTGAPTIPSALVSMLLKLPKVKFVIVTLGADGCIMLERNIGDNGQVEEMDIDNLLELLKQKIDSHKTAPTCVSSDITRLQAKGVGTVCGRLFLGTAEKIPDNGQVEEMDIDNLLELLKQKIDSHKTAPTCVSSDITRLQAKGVGTVCGRLFLGTAEKIPDILFNYINCLVQKEYANMGFTHVVQQPSWLTQMAPQYPSHNQSGVTVGYNRNMYGNSFGLSWVLSPGFYRFAQQASQPNFPTRLGHQPTPLAFIAQHPSTLYPHQSHNANPPTPAKYQHLPANTKDVKAQYLALETMTSGDVFFENSWHSWLLSSSPCTAKTFAPSLTQAVNMSMKLIPY</sequence>
<accession>A0A2U1P6P5</accession>
<dbReference type="EMBL" id="PKPP01001594">
    <property type="protein sequence ID" value="PWA81410.1"/>
    <property type="molecule type" value="Genomic_DNA"/>
</dbReference>
<dbReference type="InterPro" id="IPR052562">
    <property type="entry name" value="Ketohexokinase-related"/>
</dbReference>
<dbReference type="PANTHER" id="PTHR42774">
    <property type="entry name" value="PHOSPHOTRANSFERASE SYSTEM TRANSPORT PROTEIN"/>
    <property type="match status" value="1"/>
</dbReference>
<evidence type="ECO:0000313" key="5">
    <source>
        <dbReference type="Proteomes" id="UP000245207"/>
    </source>
</evidence>
<dbReference type="CDD" id="cd15848">
    <property type="entry name" value="SNARE_syntaxin1-like"/>
    <property type="match status" value="1"/>
</dbReference>
<keyword evidence="5" id="KW-1185">Reference proteome</keyword>
<dbReference type="SMART" id="SM00397">
    <property type="entry name" value="t_SNARE"/>
    <property type="match status" value="1"/>
</dbReference>
<dbReference type="Gene3D" id="1.20.58.70">
    <property type="match status" value="1"/>
</dbReference>
<keyword evidence="2" id="KW-0175">Coiled coil</keyword>
<dbReference type="PANTHER" id="PTHR42774:SF3">
    <property type="entry name" value="KETOHEXOKINASE"/>
    <property type="match status" value="1"/>
</dbReference>
<dbReference type="InterPro" id="IPR000727">
    <property type="entry name" value="T_SNARE_dom"/>
</dbReference>
<name>A0A2U1P6P5_ARTAN</name>
<dbReference type="CDD" id="cd00179">
    <property type="entry name" value="SynN"/>
    <property type="match status" value="1"/>
</dbReference>
<evidence type="ECO:0000259" key="3">
    <source>
        <dbReference type="PROSITE" id="PS50192"/>
    </source>
</evidence>
<reference evidence="4 5" key="1">
    <citation type="journal article" date="2018" name="Mol. Plant">
        <title>The genome of Artemisia annua provides insight into the evolution of Asteraceae family and artemisinin biosynthesis.</title>
        <authorList>
            <person name="Shen Q."/>
            <person name="Zhang L."/>
            <person name="Liao Z."/>
            <person name="Wang S."/>
            <person name="Yan T."/>
            <person name="Shi P."/>
            <person name="Liu M."/>
            <person name="Fu X."/>
            <person name="Pan Q."/>
            <person name="Wang Y."/>
            <person name="Lv Z."/>
            <person name="Lu X."/>
            <person name="Zhang F."/>
            <person name="Jiang W."/>
            <person name="Ma Y."/>
            <person name="Chen M."/>
            <person name="Hao X."/>
            <person name="Li L."/>
            <person name="Tang Y."/>
            <person name="Lv G."/>
            <person name="Zhou Y."/>
            <person name="Sun X."/>
            <person name="Brodelius P.E."/>
            <person name="Rose J.K.C."/>
            <person name="Tang K."/>
        </authorList>
    </citation>
    <scope>NUCLEOTIDE SEQUENCE [LARGE SCALE GENOMIC DNA]</scope>
    <source>
        <strain evidence="5">cv. Huhao1</strain>
        <tissue evidence="4">Leaf</tissue>
    </source>
</reference>
<dbReference type="SMART" id="SM00503">
    <property type="entry name" value="SynN"/>
    <property type="match status" value="1"/>
</dbReference>
<dbReference type="SUPFAM" id="SSF47661">
    <property type="entry name" value="t-snare proteins"/>
    <property type="match status" value="1"/>
</dbReference>
<dbReference type="OrthoDB" id="204058at2759"/>
<dbReference type="GO" id="GO:0015031">
    <property type="term" value="P:protein transport"/>
    <property type="evidence" value="ECO:0007669"/>
    <property type="project" value="UniProtKB-KW"/>
</dbReference>
<dbReference type="AlphaFoldDB" id="A0A2U1P6P5"/>